<dbReference type="NCBIfam" id="TIGR02232">
    <property type="entry name" value="myxo_disulf_rpt"/>
    <property type="match status" value="3"/>
</dbReference>
<reference evidence="6" key="1">
    <citation type="submission" date="2017-09" db="EMBL/GenBank/DDBJ databases">
        <title>Depth-based differentiation of microbial function through sediment-hosted aquifers and enrichment of novel symbionts in the deep terrestrial subsurface.</title>
        <authorList>
            <person name="Probst A.J."/>
            <person name="Ladd B."/>
            <person name="Jarett J.K."/>
            <person name="Geller-Mcgrath D.E."/>
            <person name="Sieber C.M.K."/>
            <person name="Emerson J.B."/>
            <person name="Anantharaman K."/>
            <person name="Thomas B.C."/>
            <person name="Malmstrom R."/>
            <person name="Stieglmeier M."/>
            <person name="Klingl A."/>
            <person name="Woyke T."/>
            <person name="Ryan C.M."/>
            <person name="Banfield J.F."/>
        </authorList>
    </citation>
    <scope>NUCLEOTIDE SEQUENCE [LARGE SCALE GENOMIC DNA]</scope>
</reference>
<dbReference type="Pfam" id="PF05345">
    <property type="entry name" value="He_PIG"/>
    <property type="match status" value="2"/>
</dbReference>
<evidence type="ECO:0000256" key="1">
    <source>
        <dbReference type="ARBA" id="ARBA00022729"/>
    </source>
</evidence>
<dbReference type="EMBL" id="PFBO01000038">
    <property type="protein sequence ID" value="PIT90597.1"/>
    <property type="molecule type" value="Genomic_DNA"/>
</dbReference>
<protein>
    <recommendedName>
        <fullName evidence="7">Cadherin domain-containing protein</fullName>
    </recommendedName>
</protein>
<dbReference type="Gene3D" id="2.60.40.10">
    <property type="entry name" value="Immunoglobulins"/>
    <property type="match status" value="3"/>
</dbReference>
<feature type="chain" id="PRO_5014734041" description="Cadherin domain-containing protein" evidence="4">
    <location>
        <begin position="30"/>
        <end position="1064"/>
    </location>
</feature>
<dbReference type="InterPro" id="IPR013783">
    <property type="entry name" value="Ig-like_fold"/>
</dbReference>
<evidence type="ECO:0000313" key="5">
    <source>
        <dbReference type="EMBL" id="PIT90597.1"/>
    </source>
</evidence>
<proteinExistence type="predicted"/>
<comment type="caution">
    <text evidence="5">The sequence shown here is derived from an EMBL/GenBank/DDBJ whole genome shotgun (WGS) entry which is preliminary data.</text>
</comment>
<evidence type="ECO:0000256" key="2">
    <source>
        <dbReference type="ARBA" id="ARBA00022737"/>
    </source>
</evidence>
<gene>
    <name evidence="5" type="ORF">COU22_01280</name>
</gene>
<dbReference type="SUPFAM" id="SSF49313">
    <property type="entry name" value="Cadherin-like"/>
    <property type="match status" value="3"/>
</dbReference>
<keyword evidence="3" id="KW-1015">Disulfide bond</keyword>
<feature type="signal peptide" evidence="4">
    <location>
        <begin position="1"/>
        <end position="29"/>
    </location>
</feature>
<keyword evidence="2" id="KW-0677">Repeat</keyword>
<dbReference type="Proteomes" id="UP000230543">
    <property type="component" value="Unassembled WGS sequence"/>
</dbReference>
<evidence type="ECO:0000256" key="3">
    <source>
        <dbReference type="ARBA" id="ARBA00023157"/>
    </source>
</evidence>
<dbReference type="InterPro" id="IPR011936">
    <property type="entry name" value="Myxo_disulph_rpt"/>
</dbReference>
<evidence type="ECO:0008006" key="7">
    <source>
        <dbReference type="Google" id="ProtNLM"/>
    </source>
</evidence>
<organism evidence="5 6">
    <name type="scientific">Candidatus Komeilibacteria bacterium CG10_big_fil_rev_8_21_14_0_10_41_13</name>
    <dbReference type="NCBI Taxonomy" id="1974476"/>
    <lineage>
        <taxon>Bacteria</taxon>
        <taxon>Candidatus Komeiliibacteriota</taxon>
    </lineage>
</organism>
<dbReference type="GO" id="GO:0005509">
    <property type="term" value="F:calcium ion binding"/>
    <property type="evidence" value="ECO:0007669"/>
    <property type="project" value="InterPro"/>
</dbReference>
<keyword evidence="1 4" id="KW-0732">Signal</keyword>
<name>A0A2M6WCT1_9BACT</name>
<evidence type="ECO:0000256" key="4">
    <source>
        <dbReference type="SAM" id="SignalP"/>
    </source>
</evidence>
<sequence>MSNNYIKILLLAGLALCFISSFEMNFSFAAPSPDAIAIRVIPNPDHYSPERWYREQGFQGSPQALLVDGYEAIRDGRTVYVNAANIAEGALYTNIYLISYNQSAETATEDIFSQILSHWKFNTNISGVGNCSDNEIACLADADCPDNSYCSSSKARITRDTKRIADLVEIKIALAKYKAEQGQYPMLSAGTYLPDITVSTWPSWQETLAKELKLILPKDPVNQLGDCPEYDQTTCWNEKTKEFADPDTDNDSFELPAGSNAFVYEIKRLGLDTSMSLCGTMESPQARAITEYSCTSYGIENSPPEFRGINLPVGYSGEPYVGYIEAIDPDNDSIGWEGIDTMPGFPWQLWSAPPALSSTSIASQKSIRAAKVGVAGNYDFKITINDHKAGGQITKTFTIAAVNRNLPIISPQADKEIIIGQSLDFTVNAQEADSQYPLTFNVIGLPNNLSYEAVNQHNLRIYGNIIDQVQEYAINIIATDSYLGPGAPIDFTITVSNNPPVISSSPLTEVVGCVDYAYQVVASDPDSHNLQYLATGLPAGLNINSATGEISGRPQTRTNSFSANITVRDQYYSYSDPFSQAEQNFTLNVKDEEFTLTPPDNAVIYVFPSQVDNLAALYYPGVTFFGQATVSTAYPVTYQLSSPPAWLAIDPNTGQIQGTPTNNVNDPNTYDITVTAANNCGVSQANNFTLTVIPNQWCGDSATQTNFTEECDDGANGINTDQCTDQCQKTYCGDGVIQASNGYNQAEQCDDANSSNNDTCLNSCQNAACGDGYVRTGTEQCDDGNATNGDGCNTTTANCQHVCGDGSVDIGEQCDDANSSNNDACRNDCTYAYCGDGIVQTPNSSGFYEQCEANGTGTSASNQYGCTNCQWTGGWCGDGSVNGGEQCDGGNLNGYTCGSYGYTAGSLSCSSSCSFNSSSCCNYFLTFPNGARLQSNSLTATFGFWKIAPGGSGPSGNMALSLGRNYFALNADNGGCDSCGWLEPAQNCDDVSCWAVGVAHYCEGVKGTVTTSHGSYVYTTASNQTNGYDTYDLAHGYEGYVQTRPCGNCCYTQFNTYANVTCEH</sequence>
<evidence type="ECO:0000313" key="6">
    <source>
        <dbReference type="Proteomes" id="UP000230543"/>
    </source>
</evidence>
<dbReference type="GO" id="GO:0016020">
    <property type="term" value="C:membrane"/>
    <property type="evidence" value="ECO:0007669"/>
    <property type="project" value="InterPro"/>
</dbReference>
<accession>A0A2M6WCT1</accession>
<dbReference type="AlphaFoldDB" id="A0A2M6WCT1"/>
<dbReference type="InterPro" id="IPR015919">
    <property type="entry name" value="Cadherin-like_sf"/>
</dbReference>